<organism evidence="1 2">
    <name type="scientific">Porphyridium purpureum</name>
    <name type="common">Red alga</name>
    <name type="synonym">Porphyridium cruentum</name>
    <dbReference type="NCBI Taxonomy" id="35688"/>
    <lineage>
        <taxon>Eukaryota</taxon>
        <taxon>Rhodophyta</taxon>
        <taxon>Bangiophyceae</taxon>
        <taxon>Porphyridiales</taxon>
        <taxon>Porphyridiaceae</taxon>
        <taxon>Porphyridium</taxon>
    </lineage>
</organism>
<sequence>MTLFSAAAGATIGFVGKWISASVRKEFIMRRPWEAVLWVGLFGYTGHRHPQHMATLEAYRDEMIAVRNAYVKAGNFPKLEDQ</sequence>
<proteinExistence type="predicted"/>
<gene>
    <name evidence="1" type="ORF">FVE85_6741</name>
</gene>
<name>A0A5J4Z650_PORPP</name>
<dbReference type="Proteomes" id="UP000324585">
    <property type="component" value="Unassembled WGS sequence"/>
</dbReference>
<dbReference type="AlphaFoldDB" id="A0A5J4Z650"/>
<evidence type="ECO:0000313" key="2">
    <source>
        <dbReference type="Proteomes" id="UP000324585"/>
    </source>
</evidence>
<keyword evidence="2" id="KW-1185">Reference proteome</keyword>
<evidence type="ECO:0000313" key="1">
    <source>
        <dbReference type="EMBL" id="KAA8499156.1"/>
    </source>
</evidence>
<dbReference type="EMBL" id="VRMN01000001">
    <property type="protein sequence ID" value="KAA8499156.1"/>
    <property type="molecule type" value="Genomic_DNA"/>
</dbReference>
<reference evidence="2" key="1">
    <citation type="journal article" date="2019" name="Nat. Commun.">
        <title>Expansion of phycobilisome linker gene families in mesophilic red algae.</title>
        <authorList>
            <person name="Lee J."/>
            <person name="Kim D."/>
            <person name="Bhattacharya D."/>
            <person name="Yoon H.S."/>
        </authorList>
    </citation>
    <scope>NUCLEOTIDE SEQUENCE [LARGE SCALE GENOMIC DNA]</scope>
    <source>
        <strain evidence="2">CCMP 1328</strain>
    </source>
</reference>
<protein>
    <submittedName>
        <fullName evidence="1">Uncharacterized protein</fullName>
    </submittedName>
</protein>
<comment type="caution">
    <text evidence="1">The sequence shown here is derived from an EMBL/GenBank/DDBJ whole genome shotgun (WGS) entry which is preliminary data.</text>
</comment>
<accession>A0A5J4Z650</accession>